<dbReference type="AlphaFoldDB" id="A0A939NQA9"/>
<sequence length="70" mass="7507">MVGKLSISSIGAPKITPDIGQILKAASHGIHPTMSAPQIKIEQCGMWNLKIIQQPPKCAEPSTERNDGNE</sequence>
<reference evidence="1" key="1">
    <citation type="submission" date="2021-03" db="EMBL/GenBank/DDBJ databases">
        <title>Molecular epidemiology and mechanisms of colistin and carbapenem resistance in Enterobacteriaceae from clinical isolates, the environment and porcine samples in Pretoria, South Africa.</title>
        <authorList>
            <person name="Bogoshi D."/>
            <person name="Mbelle N.M."/>
            <person name="Naidoo V."/>
            <person name="Osei Sekyere J."/>
        </authorList>
    </citation>
    <scope>NUCLEOTIDE SEQUENCE</scope>
    <source>
        <strain evidence="1">C034</strain>
    </source>
</reference>
<evidence type="ECO:0000313" key="2">
    <source>
        <dbReference type="Proteomes" id="UP000664620"/>
    </source>
</evidence>
<accession>A0A939NQA9</accession>
<protein>
    <submittedName>
        <fullName evidence="1">Uncharacterized protein</fullName>
    </submittedName>
</protein>
<proteinExistence type="predicted"/>
<evidence type="ECO:0000313" key="1">
    <source>
        <dbReference type="EMBL" id="MBO2029504.1"/>
    </source>
</evidence>
<dbReference type="Proteomes" id="UP000664620">
    <property type="component" value="Unassembled WGS sequence"/>
</dbReference>
<comment type="caution">
    <text evidence="1">The sequence shown here is derived from an EMBL/GenBank/DDBJ whole genome shotgun (WGS) entry which is preliminary data.</text>
</comment>
<gene>
    <name evidence="1" type="ORF">J4734_21060</name>
</gene>
<organism evidence="1 2">
    <name type="scientific">Klebsiella pneumoniae</name>
    <dbReference type="NCBI Taxonomy" id="573"/>
    <lineage>
        <taxon>Bacteria</taxon>
        <taxon>Pseudomonadati</taxon>
        <taxon>Pseudomonadota</taxon>
        <taxon>Gammaproteobacteria</taxon>
        <taxon>Enterobacterales</taxon>
        <taxon>Enterobacteriaceae</taxon>
        <taxon>Klebsiella/Raoultella group</taxon>
        <taxon>Klebsiella</taxon>
        <taxon>Klebsiella pneumoniae complex</taxon>
    </lineage>
</organism>
<dbReference type="EMBL" id="JAGETO010000098">
    <property type="protein sequence ID" value="MBO2029504.1"/>
    <property type="molecule type" value="Genomic_DNA"/>
</dbReference>
<name>A0A939NQA9_KLEPN</name>